<evidence type="ECO:0000313" key="3">
    <source>
        <dbReference type="EMBL" id="MBD2867772.1"/>
    </source>
</evidence>
<protein>
    <submittedName>
        <fullName evidence="3">Uncharacterized protein</fullName>
    </submittedName>
</protein>
<sequence length="736" mass="79309">MLRDDGAVTVFAVIVLSSLLLFFSLLIDYARIAAVHKLSEDAVRSGVRSVLSAYDAVLYERYGLFGRGGTDGQSLFTQTLEANASNEPSLSGDGFKLAGMKVEGSSLHAAEYLGSHDVFARQVLEEMKYKAPVDFTLELAARFAPIAGAMKEAAATIGLLEQMRKLYEKREAHLAQAFRLQREAAANVGGSGMDALIPSGTSAVTAGGETVLAVASEYKAYAEQVMHDQSLPEGASPKFTQEIAAYEEKARSVTLALRRAGADMLKRHSNLMGDAVRELEAARQLNEEMQRLAAQANQAAPGGGYDTVARSRVPGADQDQVPAGAASELGQLKQSADELVLPDSWLAAYKQEMETQGADAAAVDAEAGSFQSNSTASMARPITDPVSETLLEGAANLRLAYGAYEEKYIRPATVLARRQQLLEGGEVKAKLKQQEEQAAALWTKARGMLQGLTSVPQMEEHTRLFMQVKKRYDGNMLFNQRSAEAASDEAGIGLAPSAHDAAEQSSAWMGGLFTGMADMLERTRDTVYFGEYVVHRFASFAPQNLRGMIGGGNPAELSHAISFNNQEAEYVIYGFHDSIGNIAAAYGELFGVRLAVRTMEGLIESRSLGHPLLILSAAILYGLEKAMEDMIAFTERGSAPLSKFVRAELTYTDYLRLFMLIRGSSPARMARMIAVIEQNSGTALSATPSGVTGEAEVSTELWFIPGLMGALGRLGLLEGKVVGNRYETSQTIGWSY</sequence>
<keyword evidence="2" id="KW-0812">Transmembrane</keyword>
<gene>
    <name evidence="3" type="ORF">IDH41_04215</name>
</gene>
<comment type="caution">
    <text evidence="3">The sequence shown here is derived from an EMBL/GenBank/DDBJ whole genome shotgun (WGS) entry which is preliminary data.</text>
</comment>
<keyword evidence="2" id="KW-1133">Transmembrane helix</keyword>
<dbReference type="RefSeq" id="WP_190858588.1">
    <property type="nucleotide sequence ID" value="NZ_JACXIY010000005.1"/>
</dbReference>
<keyword evidence="2" id="KW-0472">Membrane</keyword>
<evidence type="ECO:0000256" key="1">
    <source>
        <dbReference type="SAM" id="Coils"/>
    </source>
</evidence>
<proteinExistence type="predicted"/>
<dbReference type="Proteomes" id="UP000632125">
    <property type="component" value="Unassembled WGS sequence"/>
</dbReference>
<keyword evidence="4" id="KW-1185">Reference proteome</keyword>
<feature type="coiled-coil region" evidence="1">
    <location>
        <begin position="272"/>
        <end position="299"/>
    </location>
</feature>
<accession>A0A927CJB3</accession>
<name>A0A927CJB3_9BACL</name>
<reference evidence="3" key="1">
    <citation type="submission" date="2020-09" db="EMBL/GenBank/DDBJ databases">
        <title>A novel bacterium of genus Paenibacillus, isolated from South China Sea.</title>
        <authorList>
            <person name="Huang H."/>
            <person name="Mo K."/>
            <person name="Hu Y."/>
        </authorList>
    </citation>
    <scope>NUCLEOTIDE SEQUENCE</scope>
    <source>
        <strain evidence="3">IB182493</strain>
    </source>
</reference>
<evidence type="ECO:0000313" key="4">
    <source>
        <dbReference type="Proteomes" id="UP000632125"/>
    </source>
</evidence>
<keyword evidence="1" id="KW-0175">Coiled coil</keyword>
<dbReference type="EMBL" id="JACXIY010000005">
    <property type="protein sequence ID" value="MBD2867772.1"/>
    <property type="molecule type" value="Genomic_DNA"/>
</dbReference>
<organism evidence="3 4">
    <name type="scientific">Paenibacillus arenilitoris</name>
    <dbReference type="NCBI Taxonomy" id="2772299"/>
    <lineage>
        <taxon>Bacteria</taxon>
        <taxon>Bacillati</taxon>
        <taxon>Bacillota</taxon>
        <taxon>Bacilli</taxon>
        <taxon>Bacillales</taxon>
        <taxon>Paenibacillaceae</taxon>
        <taxon>Paenibacillus</taxon>
    </lineage>
</organism>
<evidence type="ECO:0000256" key="2">
    <source>
        <dbReference type="SAM" id="Phobius"/>
    </source>
</evidence>
<feature type="transmembrane region" description="Helical" evidence="2">
    <location>
        <begin position="6"/>
        <end position="27"/>
    </location>
</feature>
<dbReference type="AlphaFoldDB" id="A0A927CJB3"/>